<evidence type="ECO:0000313" key="6">
    <source>
        <dbReference type="Proteomes" id="UP000435112"/>
    </source>
</evidence>
<keyword evidence="5" id="KW-1185">Reference proteome</keyword>
<name>A0A6A4F1U6_9STRA</name>
<proteinExistence type="predicted"/>
<dbReference type="AlphaFoldDB" id="A0A6A4F1U6"/>
<dbReference type="Proteomes" id="UP000435112">
    <property type="component" value="Unassembled WGS sequence"/>
</dbReference>
<gene>
    <name evidence="2" type="ORF">PR001_g12805</name>
    <name evidence="1" type="ORF">PR002_g12998</name>
    <name evidence="3" type="ORF">PR003_g13559</name>
</gene>
<dbReference type="EMBL" id="QXFV01000846">
    <property type="protein sequence ID" value="KAE9023900.1"/>
    <property type="molecule type" value="Genomic_DNA"/>
</dbReference>
<evidence type="ECO:0000313" key="5">
    <source>
        <dbReference type="Proteomes" id="UP000434957"/>
    </source>
</evidence>
<evidence type="ECO:0000313" key="1">
    <source>
        <dbReference type="EMBL" id="KAE9018793.1"/>
    </source>
</evidence>
<protein>
    <submittedName>
        <fullName evidence="3">Uncharacterized protein</fullName>
    </submittedName>
</protein>
<evidence type="ECO:0000313" key="2">
    <source>
        <dbReference type="EMBL" id="KAE9023900.1"/>
    </source>
</evidence>
<dbReference type="EMBL" id="QXFU01000842">
    <property type="protein sequence ID" value="KAE9018793.1"/>
    <property type="molecule type" value="Genomic_DNA"/>
</dbReference>
<reference evidence="3 5" key="1">
    <citation type="submission" date="2018-08" db="EMBL/GenBank/DDBJ databases">
        <title>Genomic investigation of the strawberry pathogen Phytophthora fragariae indicates pathogenicity is determined by transcriptional variation in three key races.</title>
        <authorList>
            <person name="Adams T.M."/>
            <person name="Armitage A.D."/>
            <person name="Sobczyk M.K."/>
            <person name="Bates H.J."/>
            <person name="Dunwell J.M."/>
            <person name="Nellist C.F."/>
            <person name="Harrison R.J."/>
        </authorList>
    </citation>
    <scope>NUCLEOTIDE SEQUENCE [LARGE SCALE GENOMIC DNA]</scope>
    <source>
        <strain evidence="2 4">SCRP249</strain>
        <strain evidence="1 6">SCRP324</strain>
        <strain evidence="3 5">SCRP333</strain>
    </source>
</reference>
<organism evidence="3 5">
    <name type="scientific">Phytophthora rubi</name>
    <dbReference type="NCBI Taxonomy" id="129364"/>
    <lineage>
        <taxon>Eukaryota</taxon>
        <taxon>Sar</taxon>
        <taxon>Stramenopiles</taxon>
        <taxon>Oomycota</taxon>
        <taxon>Peronosporomycetes</taxon>
        <taxon>Peronosporales</taxon>
        <taxon>Peronosporaceae</taxon>
        <taxon>Phytophthora</taxon>
    </lineage>
</organism>
<accession>A0A6A4F1U6</accession>
<dbReference type="Proteomes" id="UP000429607">
    <property type="component" value="Unassembled WGS sequence"/>
</dbReference>
<comment type="caution">
    <text evidence="3">The sequence shown here is derived from an EMBL/GenBank/DDBJ whole genome shotgun (WGS) entry which is preliminary data.</text>
</comment>
<sequence length="111" mass="12491">MARERRDVRGRCRCATARSERLRPHPLKVRVLRAPPAGGVLPERGGALAKSYAQVSGVKAGPETKLFWRKKKLQPHRAHDQNCCQHDQRAIKVLESMIPAPINQQAKDPLQ</sequence>
<evidence type="ECO:0000313" key="3">
    <source>
        <dbReference type="EMBL" id="KAE9334364.1"/>
    </source>
</evidence>
<dbReference type="Proteomes" id="UP000434957">
    <property type="component" value="Unassembled WGS sequence"/>
</dbReference>
<evidence type="ECO:0000313" key="4">
    <source>
        <dbReference type="Proteomes" id="UP000429607"/>
    </source>
</evidence>
<dbReference type="EMBL" id="QXFT01000859">
    <property type="protein sequence ID" value="KAE9334364.1"/>
    <property type="molecule type" value="Genomic_DNA"/>
</dbReference>